<proteinExistence type="inferred from homology"/>
<dbReference type="OrthoDB" id="29145at2759"/>
<feature type="region of interest" description="Disordered" evidence="6">
    <location>
        <begin position="1050"/>
        <end position="1147"/>
    </location>
</feature>
<keyword evidence="2 5" id="KW-0813">Transport</keyword>
<accession>A0A7J6MWR5</accession>
<dbReference type="GO" id="GO:0006606">
    <property type="term" value="P:protein import into nucleus"/>
    <property type="evidence" value="ECO:0007669"/>
    <property type="project" value="InterPro"/>
</dbReference>
<reference evidence="8 9" key="1">
    <citation type="submission" date="2020-04" db="EMBL/GenBank/DDBJ databases">
        <title>Perkinsus chesapeaki whole genome sequence.</title>
        <authorList>
            <person name="Bogema D.R."/>
        </authorList>
    </citation>
    <scope>NUCLEOTIDE SEQUENCE [LARGE SCALE GENOMIC DNA]</scope>
    <source>
        <strain evidence="8">ATCC PRA-425</strain>
    </source>
</reference>
<dbReference type="InterPro" id="IPR016024">
    <property type="entry name" value="ARM-type_fold"/>
</dbReference>
<feature type="compositionally biased region" description="Basic and acidic residues" evidence="6">
    <location>
        <begin position="238"/>
        <end position="261"/>
    </location>
</feature>
<feature type="compositionally biased region" description="Low complexity" evidence="6">
    <location>
        <begin position="1011"/>
        <end position="1020"/>
    </location>
</feature>
<dbReference type="PROSITE" id="PS51214">
    <property type="entry name" value="IBB"/>
    <property type="match status" value="1"/>
</dbReference>
<evidence type="ECO:0000256" key="6">
    <source>
        <dbReference type="SAM" id="MobiDB-lite"/>
    </source>
</evidence>
<dbReference type="Pfam" id="PF16186">
    <property type="entry name" value="Arm_3"/>
    <property type="match status" value="1"/>
</dbReference>
<protein>
    <recommendedName>
        <fullName evidence="7">IBB domain-containing protein</fullName>
    </recommendedName>
</protein>
<comment type="similarity">
    <text evidence="1">Belongs to the importin alpha family.</text>
</comment>
<evidence type="ECO:0000313" key="8">
    <source>
        <dbReference type="EMBL" id="KAF4675874.1"/>
    </source>
</evidence>
<dbReference type="Proteomes" id="UP000591131">
    <property type="component" value="Unassembled WGS sequence"/>
</dbReference>
<comment type="caution">
    <text evidence="8">The sequence shown here is derived from an EMBL/GenBank/DDBJ whole genome shotgun (WGS) entry which is preliminary data.</text>
</comment>
<dbReference type="Gene3D" id="1.20.5.690">
    <property type="entry name" value="Importin-alpha, importin-beta-binding domain"/>
    <property type="match status" value="1"/>
</dbReference>
<dbReference type="InterPro" id="IPR000225">
    <property type="entry name" value="Armadillo"/>
</dbReference>
<dbReference type="PROSITE" id="PS50176">
    <property type="entry name" value="ARM_REPEAT"/>
    <property type="match status" value="2"/>
</dbReference>
<keyword evidence="9" id="KW-1185">Reference proteome</keyword>
<feature type="domain" description="IBB" evidence="7">
    <location>
        <begin position="210"/>
        <end position="273"/>
    </location>
</feature>
<dbReference type="GO" id="GO:0061608">
    <property type="term" value="F:nuclear import signal receptor activity"/>
    <property type="evidence" value="ECO:0007669"/>
    <property type="project" value="InterPro"/>
</dbReference>
<evidence type="ECO:0000313" key="9">
    <source>
        <dbReference type="Proteomes" id="UP000591131"/>
    </source>
</evidence>
<feature type="region of interest" description="Disordered" evidence="6">
    <location>
        <begin position="227"/>
        <end position="298"/>
    </location>
</feature>
<name>A0A7J6MWR5_PERCH</name>
<sequence length="1147" mass="124334">MARPHLCTAEAFLAYTPPPPFDSINVEGKSSSERAFPRIEASPSLPFVGDHAVSSSSYIASGSLKLWSETRGKALQNSYDQFMEAPEGFPDHISSLSPLIKSTREERERLGYPQGGLSAGCECLTSQFRVVFAVVSNRTGKDCSNMRVASTKQTCLQEFYQLITTAAKMQLKHRQMVADPIMRWVLRERAECLLVIPLEALAPGETLQKAPPFKVLAQQRARLAARRRNFKKASGDANDMRRRREDATVQIRKKEKEEQLVRRRRLEMEAAADLPEASFNTPNRPSSSSQSPSGFKEEDIPALTEALNSSDSSAVMEALVSFRKLLSREDRPPIQNVIDAGVLPRFKELLDNPLSAKMQFEAAWALTNVASGNHNQTLTVVELGAVESFKKLLLSDSPELQEQSIWAIANIAGDGPGIRDQCLRLGVLQPLLDVIRAGRTIGLVRLGTWAVSNFCRGKPAPALSTVSSALATLAMVLGLDDRESLTDALWAVSYICDGPSERIEAVLLSGMIPRIVHLLKHENPAVHTPALRAIGNVVTGEAHQTAAAVDSGLIVALKPLLRSPKKTVRKEAVWTLSNICADRDIQIQKVIESGLLADVFEILLGAKEHEVRREAVWVICNLCTGGTAAQVRYVVDHYNAIPAICTVLEVKDSRIVQVALEAIETILKLGSQEQEKTGETMNRYLELLEECGGLGKIEELQEDHSKDVYERVVRILEGYCELEDENEAMGGVVVVMIANPPTESIEVKLKGLLTDTQAACWLVVAVGSYAVLSMAVIPLSVASVLVVGMIVGSMSGWEILELDRARFNLRYASSLAGIDLVIPEHAALFPGLDHGSSSLSEHISEGDEIASPEVTPRVPPSEPHSNRKRSIGSSGTTKASLLLEEDVPLETPDTTPMKLAMPTPPTMATSGDVGRGNKNGGRSEGHQLECEDPDVSTSNAVGRRSIPSTLRNALSFKGDEAMRFRVKGTFLHVEYPRGEDEMSDECNPPGASRDGSVDASVLSASEEDSVVADSSEPSAAGVRRFRRRRSISDADLTYTAYLAELAMEQQDHRVGGSEAEDSVEAEAAGSGPAVSSDATAPGEPVVVGDDVKAMQKPAAKGLNPNAPEFVPQSSLQSRPWLSIEAPPPGIPVPQHTGLGPDVYRQVR</sequence>
<dbReference type="InterPro" id="IPR011989">
    <property type="entry name" value="ARM-like"/>
</dbReference>
<feature type="repeat" description="ARM" evidence="4">
    <location>
        <begin position="341"/>
        <end position="384"/>
    </location>
</feature>
<evidence type="ECO:0000259" key="7">
    <source>
        <dbReference type="PROSITE" id="PS51214"/>
    </source>
</evidence>
<organism evidence="8 9">
    <name type="scientific">Perkinsus chesapeaki</name>
    <name type="common">Clam parasite</name>
    <name type="synonym">Perkinsus andrewsi</name>
    <dbReference type="NCBI Taxonomy" id="330153"/>
    <lineage>
        <taxon>Eukaryota</taxon>
        <taxon>Sar</taxon>
        <taxon>Alveolata</taxon>
        <taxon>Perkinsozoa</taxon>
        <taxon>Perkinsea</taxon>
        <taxon>Perkinsida</taxon>
        <taxon>Perkinsidae</taxon>
        <taxon>Perkinsus</taxon>
    </lineage>
</organism>
<feature type="repeat" description="ARM" evidence="4">
    <location>
        <begin position="510"/>
        <end position="552"/>
    </location>
</feature>
<dbReference type="InterPro" id="IPR002652">
    <property type="entry name" value="Importin-a_IBB"/>
</dbReference>
<evidence type="ECO:0000256" key="1">
    <source>
        <dbReference type="ARBA" id="ARBA00010394"/>
    </source>
</evidence>
<dbReference type="AlphaFoldDB" id="A0A7J6MWR5"/>
<dbReference type="Pfam" id="PF01749">
    <property type="entry name" value="IBB"/>
    <property type="match status" value="1"/>
</dbReference>
<evidence type="ECO:0000256" key="5">
    <source>
        <dbReference type="PROSITE-ProRule" id="PRU00561"/>
    </source>
</evidence>
<keyword evidence="3" id="KW-0653">Protein transport</keyword>
<evidence type="ECO:0000256" key="3">
    <source>
        <dbReference type="ARBA" id="ARBA00022927"/>
    </source>
</evidence>
<dbReference type="SMART" id="SM00185">
    <property type="entry name" value="ARM"/>
    <property type="match status" value="8"/>
</dbReference>
<dbReference type="InterPro" id="IPR036975">
    <property type="entry name" value="Importin-a_IBB_sf"/>
</dbReference>
<evidence type="ECO:0000256" key="2">
    <source>
        <dbReference type="ARBA" id="ARBA00022448"/>
    </source>
</evidence>
<dbReference type="Gene3D" id="1.25.10.10">
    <property type="entry name" value="Leucine-rich Repeat Variant"/>
    <property type="match status" value="1"/>
</dbReference>
<evidence type="ECO:0000256" key="4">
    <source>
        <dbReference type="PROSITE-ProRule" id="PRU00259"/>
    </source>
</evidence>
<dbReference type="EMBL" id="JAAPAO010000041">
    <property type="protein sequence ID" value="KAF4675874.1"/>
    <property type="molecule type" value="Genomic_DNA"/>
</dbReference>
<gene>
    <name evidence="8" type="ORF">FOL47_007115</name>
</gene>
<dbReference type="Pfam" id="PF00514">
    <property type="entry name" value="Arm"/>
    <property type="match status" value="4"/>
</dbReference>
<feature type="region of interest" description="Disordered" evidence="6">
    <location>
        <begin position="976"/>
        <end position="1026"/>
    </location>
</feature>
<dbReference type="PANTHER" id="PTHR23316">
    <property type="entry name" value="IMPORTIN ALPHA"/>
    <property type="match status" value="1"/>
</dbReference>
<dbReference type="InterPro" id="IPR032413">
    <property type="entry name" value="Arm_3"/>
</dbReference>
<feature type="region of interest" description="Disordered" evidence="6">
    <location>
        <begin position="837"/>
        <end position="941"/>
    </location>
</feature>
<dbReference type="SUPFAM" id="SSF48371">
    <property type="entry name" value="ARM repeat"/>
    <property type="match status" value="1"/>
</dbReference>